<gene>
    <name evidence="2" type="ORF">DYE49_09280</name>
    <name evidence="1" type="ORF">HNP77_002436</name>
</gene>
<dbReference type="AlphaFoldDB" id="A0A840SJH9"/>
<evidence type="ECO:0000313" key="1">
    <source>
        <dbReference type="EMBL" id="MBB5220046.1"/>
    </source>
</evidence>
<evidence type="ECO:0000313" key="2">
    <source>
        <dbReference type="EMBL" id="QOS40641.1"/>
    </source>
</evidence>
<protein>
    <submittedName>
        <fullName evidence="1">Uncharacterized protein</fullName>
    </submittedName>
</protein>
<reference evidence="2 4" key="1">
    <citation type="submission" date="2018-08" db="EMBL/GenBank/DDBJ databases">
        <title>The first complete genome of Treponema rectale (CHPAT), a commensal spirochete of the bovine rectum.</title>
        <authorList>
            <person name="Staton G.J."/>
            <person name="Clegg S.R."/>
            <person name="Carter S.D."/>
            <person name="Radford A.D."/>
            <person name="Darby A."/>
            <person name="Hall N."/>
            <person name="Birtles R.J."/>
            <person name="Evans N.J."/>
        </authorList>
    </citation>
    <scope>NUCLEOTIDE SEQUENCE [LARGE SCALE GENOMIC DNA]</scope>
    <source>
        <strain evidence="2 4">CHPA</strain>
    </source>
</reference>
<reference evidence="1 3" key="2">
    <citation type="submission" date="2020-08" db="EMBL/GenBank/DDBJ databases">
        <title>Genomic Encyclopedia of Type Strains, Phase IV (KMG-IV): sequencing the most valuable type-strain genomes for metagenomic binning, comparative biology and taxonomic classification.</title>
        <authorList>
            <person name="Goeker M."/>
        </authorList>
    </citation>
    <scope>NUCLEOTIDE SEQUENCE [LARGE SCALE GENOMIC DNA]</scope>
    <source>
        <strain evidence="1 3">DSM 103679</strain>
    </source>
</reference>
<dbReference type="EMBL" id="CP031517">
    <property type="protein sequence ID" value="QOS40641.1"/>
    <property type="molecule type" value="Genomic_DNA"/>
</dbReference>
<sequence>MSKTVLVAGKNSGDADRFSEGFVSLSRQIVETEEVVFPDEKPVRKTIAERKAELAAFEEEKTVQSQSGICTFEWNKASALSARNLVLQAENFFGSLDEAVLYFDEEFYASRAEKMDASEISKTCDELILGFQYLAVEVLSRFEKKYTDRPFALTFILKEGPNVLDVLRSPAIKNGTVSVASPLVAAAASAFASFAENIAALYGDEPYVNIVLVRGDSSMEEARKDDVLSRWLGGFLDSLDELKSKLTARKSISWVKPGSKKAGGGFSLFRK</sequence>
<dbReference type="EMBL" id="JACHFR010000005">
    <property type="protein sequence ID" value="MBB5220046.1"/>
    <property type="molecule type" value="Genomic_DNA"/>
</dbReference>
<evidence type="ECO:0000313" key="3">
    <source>
        <dbReference type="Proteomes" id="UP000578697"/>
    </source>
</evidence>
<name>A0A840SJH9_9SPIR</name>
<evidence type="ECO:0000313" key="4">
    <source>
        <dbReference type="Proteomes" id="UP000593591"/>
    </source>
</evidence>
<accession>A0A840SJH9</accession>
<organism evidence="1 3">
    <name type="scientific">Treponema rectale</name>
    <dbReference type="NCBI Taxonomy" id="744512"/>
    <lineage>
        <taxon>Bacteria</taxon>
        <taxon>Pseudomonadati</taxon>
        <taxon>Spirochaetota</taxon>
        <taxon>Spirochaetia</taxon>
        <taxon>Spirochaetales</taxon>
        <taxon>Treponemataceae</taxon>
        <taxon>Treponema</taxon>
    </lineage>
</organism>
<dbReference type="Proteomes" id="UP000593591">
    <property type="component" value="Chromosome"/>
</dbReference>
<dbReference type="KEGG" id="trc:DYE49_09280"/>
<dbReference type="RefSeq" id="WP_184653735.1">
    <property type="nucleotide sequence ID" value="NZ_JACHFR010000005.1"/>
</dbReference>
<proteinExistence type="predicted"/>
<dbReference type="Proteomes" id="UP000578697">
    <property type="component" value="Unassembled WGS sequence"/>
</dbReference>
<keyword evidence="3" id="KW-1185">Reference proteome</keyword>